<keyword evidence="3" id="KW-0408">Iron</keyword>
<organism evidence="7 8">
    <name type="scientific">Blattamonas nauphoetae</name>
    <dbReference type="NCBI Taxonomy" id="2049346"/>
    <lineage>
        <taxon>Eukaryota</taxon>
        <taxon>Metamonada</taxon>
        <taxon>Preaxostyla</taxon>
        <taxon>Oxymonadida</taxon>
        <taxon>Blattamonas</taxon>
    </lineage>
</organism>
<dbReference type="EMBL" id="JARBJD010000039">
    <property type="protein sequence ID" value="KAK2958320.1"/>
    <property type="molecule type" value="Genomic_DNA"/>
</dbReference>
<dbReference type="InterPro" id="IPR057352">
    <property type="entry name" value="TPR_TmcB/C"/>
</dbReference>
<evidence type="ECO:0000259" key="6">
    <source>
        <dbReference type="Pfam" id="PF25474"/>
    </source>
</evidence>
<feature type="transmembrane region" description="Helical" evidence="5">
    <location>
        <begin position="813"/>
        <end position="835"/>
    </location>
</feature>
<evidence type="ECO:0000256" key="3">
    <source>
        <dbReference type="ARBA" id="ARBA00023004"/>
    </source>
</evidence>
<keyword evidence="8" id="KW-1185">Reference proteome</keyword>
<feature type="transmembrane region" description="Helical" evidence="5">
    <location>
        <begin position="1053"/>
        <end position="1074"/>
    </location>
</feature>
<dbReference type="PANTHER" id="PTHR31600:SF2">
    <property type="entry name" value="GAMETE ENRICHED GENE 10 PROTEIN-RELATED"/>
    <property type="match status" value="1"/>
</dbReference>
<evidence type="ECO:0000256" key="4">
    <source>
        <dbReference type="SAM" id="MobiDB-lite"/>
    </source>
</evidence>
<gene>
    <name evidence="7" type="ORF">BLNAU_6807</name>
</gene>
<keyword evidence="5" id="KW-1133">Transmembrane helix</keyword>
<reference evidence="7 8" key="1">
    <citation type="journal article" date="2022" name="bioRxiv">
        <title>Genomics of Preaxostyla Flagellates Illuminates Evolutionary Transitions and the Path Towards Mitochondrial Loss.</title>
        <authorList>
            <person name="Novak L.V.F."/>
            <person name="Treitli S.C."/>
            <person name="Pyrih J."/>
            <person name="Halakuc P."/>
            <person name="Pipaliya S.V."/>
            <person name="Vacek V."/>
            <person name="Brzon O."/>
            <person name="Soukal P."/>
            <person name="Eme L."/>
            <person name="Dacks J.B."/>
            <person name="Karnkowska A."/>
            <person name="Elias M."/>
            <person name="Hampl V."/>
        </authorList>
    </citation>
    <scope>NUCLEOTIDE SEQUENCE [LARGE SCALE GENOMIC DNA]</scope>
    <source>
        <strain evidence="7">NAU3</strain>
        <tissue evidence="7">Gut</tissue>
    </source>
</reference>
<dbReference type="PANTHER" id="PTHR31600">
    <property type="entry name" value="TINY MACROCYSTS PROTEIN B-RELATED"/>
    <property type="match status" value="1"/>
</dbReference>
<proteinExistence type="inferred from homology"/>
<dbReference type="Pfam" id="PF25474">
    <property type="entry name" value="TPR_TmcB"/>
    <property type="match status" value="1"/>
</dbReference>
<comment type="caution">
    <text evidence="7">The sequence shown here is derived from an EMBL/GenBank/DDBJ whole genome shotgun (WGS) entry which is preliminary data.</text>
</comment>
<dbReference type="SUPFAM" id="SSF47188">
    <property type="entry name" value="Hemerythrin-like"/>
    <property type="match status" value="1"/>
</dbReference>
<sequence length="1225" mass="140135">MAVYVLLKQPYYHFHSNFLICVEMTLYASMHLGLEIGFLIDQNFNTMLGTIISGVCGLILGIGLSFLFYKLMRKIERSHWAVTQTSSGELVPLFDLSSQDGKDEAWMHIQHHGLDRSIRWYYIKDDRTPILGEYVDILYQVYTIHDPHNKPILVLYGVFLQYIRKNRIKAHNMLNSARQRHPGIMYRSILFYLMRGQSAASGSGGTEANEMLQKGQLMQAENAKEDARDAQISFFENLSRKQINFVLLQRQLTNIVKSEAKAKKLYDSLLNADPNNVSVLRSYGDLLGVILGDYEMADYVYLKADSLEDDTVEAYTSTMSGDRKRKKKKKKTADNGMDKMLTSMADTKTSDIFIIIGNWSNCIFHIFGISGFVACAIFVSTFTKEVSVSLRGINTVGELIMSGAKTSVMFLELIIHEELLWQNMTQTDDSINPVAAIQSHMLRYANRMADIVVEQMNTNVEKAGWEELRIESISVQYDDVLKKPISTTSEPISFLSLTTEIINFAKNLALSSNVSDSVERSHGRIVAHLFNSLQPFIEGGKRLLEDYNRQALTTASRMRTFMNFLCGIPTAVVMCNIAFLYIFLAVTHIKERKALLRDVIEIPKTTIQQYLRDLMEREEADMAGDMKEEEGSDGENNEVEQDDYVQRRKSVYRRPSRKQSMKSNYKISPANSNYKISTANSISKISQANSNRKISPANSKSLEDESVMEIKDGNDLKWANEESIRMVDSDTQVILKQVDKSPLLFHPSHSRREFVEKTYSARSLLTTRSDDDEIRQYTKRKDDMWEDIFERDVELLQAMYQSMGQVVPMSTRTLMISHIAIVFAICCGILLSLYFSSRPYSDFIDNVYVGSIRSVALAVCQTLLYRVNGGSTSLEIDPPVVCAESTNPVWKDSSHLSSNISVIRTLFVESIEYWRRLNELTQFGSHSARRTGDPVIDDHPSDRLEPSLNEEMLLDERECFLLAGCTNKLSDRLHQVNSTSATLQALTVRVIQYSWFMSLDSVITPTDEFDIFRYLATAIREDLGGGQRQLVEQMCQMSEMARLKFVNQATIEAAIFSIMYLIVMFFTFPIFGRLKRIRNEGTRMVDLTTRGETTEEYVQFVEGMVSECEWMDEGRMQIVEKANSVVLAFKHEESTAMTESLMSELELLTKRHFRAEEEYMQNIGMDSSNVNSHCLSHRIILQRLSYIFDSFRMDDYSRKTIAKRALSRLFDSHFIGEDIEMLRSS</sequence>
<evidence type="ECO:0000313" key="8">
    <source>
        <dbReference type="Proteomes" id="UP001281761"/>
    </source>
</evidence>
<comment type="similarity">
    <text evidence="1">Belongs to the hemerythrin family.</text>
</comment>
<evidence type="ECO:0000256" key="2">
    <source>
        <dbReference type="ARBA" id="ARBA00022723"/>
    </source>
</evidence>
<dbReference type="InterPro" id="IPR012827">
    <property type="entry name" value="Hemerythrin_metal-bd"/>
</dbReference>
<keyword evidence="5" id="KW-0812">Transmembrane</keyword>
<feature type="compositionally biased region" description="Acidic residues" evidence="4">
    <location>
        <begin position="621"/>
        <end position="643"/>
    </location>
</feature>
<feature type="transmembrane region" description="Helical" evidence="5">
    <location>
        <begin position="561"/>
        <end position="587"/>
    </location>
</feature>
<dbReference type="InterPro" id="IPR035938">
    <property type="entry name" value="Hemerythrin-like_sf"/>
</dbReference>
<dbReference type="Gene3D" id="1.20.120.50">
    <property type="entry name" value="Hemerythrin-like"/>
    <property type="match status" value="1"/>
</dbReference>
<keyword evidence="2" id="KW-0479">Metal-binding</keyword>
<feature type="transmembrane region" description="Helical" evidence="5">
    <location>
        <begin position="18"/>
        <end position="40"/>
    </location>
</feature>
<feature type="transmembrane region" description="Helical" evidence="5">
    <location>
        <begin position="362"/>
        <end position="382"/>
    </location>
</feature>
<name>A0ABQ9Y3K2_9EUKA</name>
<keyword evidence="5" id="KW-0472">Membrane</keyword>
<evidence type="ECO:0000256" key="1">
    <source>
        <dbReference type="ARBA" id="ARBA00010587"/>
    </source>
</evidence>
<protein>
    <recommendedName>
        <fullName evidence="6">TmcB/TmcC TPR repeats domain-containing protein</fullName>
    </recommendedName>
</protein>
<feature type="transmembrane region" description="Helical" evidence="5">
    <location>
        <begin position="46"/>
        <end position="69"/>
    </location>
</feature>
<evidence type="ECO:0000313" key="7">
    <source>
        <dbReference type="EMBL" id="KAK2958320.1"/>
    </source>
</evidence>
<feature type="compositionally biased region" description="Basic residues" evidence="4">
    <location>
        <begin position="647"/>
        <end position="660"/>
    </location>
</feature>
<feature type="compositionally biased region" description="Polar residues" evidence="4">
    <location>
        <begin position="686"/>
        <end position="700"/>
    </location>
</feature>
<feature type="region of interest" description="Disordered" evidence="4">
    <location>
        <begin position="621"/>
        <end position="670"/>
    </location>
</feature>
<accession>A0ABQ9Y3K2</accession>
<dbReference type="Proteomes" id="UP001281761">
    <property type="component" value="Unassembled WGS sequence"/>
</dbReference>
<feature type="compositionally biased region" description="Polar residues" evidence="4">
    <location>
        <begin position="661"/>
        <end position="670"/>
    </location>
</feature>
<dbReference type="CDD" id="cd12107">
    <property type="entry name" value="Hemerythrin"/>
    <property type="match status" value="1"/>
</dbReference>
<feature type="region of interest" description="Disordered" evidence="4">
    <location>
        <begin position="686"/>
        <end position="705"/>
    </location>
</feature>
<evidence type="ECO:0000256" key="5">
    <source>
        <dbReference type="SAM" id="Phobius"/>
    </source>
</evidence>
<dbReference type="InterPro" id="IPR052994">
    <property type="entry name" value="Tiny_macrocysts_regulators"/>
</dbReference>
<feature type="domain" description="TmcB/TmcC TPR repeats" evidence="6">
    <location>
        <begin position="216"/>
        <end position="311"/>
    </location>
</feature>